<dbReference type="Proteomes" id="UP000039046">
    <property type="component" value="Unassembled WGS sequence"/>
</dbReference>
<proteinExistence type="predicted"/>
<dbReference type="HOGENOM" id="CLU_1994203_0_0_1"/>
<sequence length="125" mass="13473">MTSFITMDCDVGVSALVDVVGGIYAPFTRTISWVLTFDILCLPLFITFGIVYWRVLFPTIGDAGALIGWQILLGLSLNSATAFGAALFSRARISAVSVAGVFLCIAMAGQFYHSRKEPELDISTL</sequence>
<dbReference type="AlphaFoldDB" id="A0A0A1TDR7"/>
<dbReference type="STRING" id="1531966.A0A0A1TDR7"/>
<name>A0A0A1TDR7_9HYPO</name>
<protein>
    <submittedName>
        <fullName evidence="2">Uncharacterized protein</fullName>
    </submittedName>
</protein>
<gene>
    <name evidence="2" type="ORF">VHEMI04421</name>
</gene>
<dbReference type="OrthoDB" id="8061355at2759"/>
<keyword evidence="1" id="KW-0812">Transmembrane</keyword>
<keyword evidence="1" id="KW-1133">Transmembrane helix</keyword>
<feature type="transmembrane region" description="Helical" evidence="1">
    <location>
        <begin position="67"/>
        <end position="88"/>
    </location>
</feature>
<dbReference type="EMBL" id="CDHN01000002">
    <property type="protein sequence ID" value="CEJ87459.1"/>
    <property type="molecule type" value="Genomic_DNA"/>
</dbReference>
<accession>A0A0A1TDR7</accession>
<organism evidence="2 3">
    <name type="scientific">[Torrubiella] hemipterigena</name>
    <dbReference type="NCBI Taxonomy" id="1531966"/>
    <lineage>
        <taxon>Eukaryota</taxon>
        <taxon>Fungi</taxon>
        <taxon>Dikarya</taxon>
        <taxon>Ascomycota</taxon>
        <taxon>Pezizomycotina</taxon>
        <taxon>Sordariomycetes</taxon>
        <taxon>Hypocreomycetidae</taxon>
        <taxon>Hypocreales</taxon>
        <taxon>Clavicipitaceae</taxon>
        <taxon>Clavicipitaceae incertae sedis</taxon>
        <taxon>'Torrubiella' clade</taxon>
    </lineage>
</organism>
<evidence type="ECO:0000256" key="1">
    <source>
        <dbReference type="SAM" id="Phobius"/>
    </source>
</evidence>
<evidence type="ECO:0000313" key="3">
    <source>
        <dbReference type="Proteomes" id="UP000039046"/>
    </source>
</evidence>
<keyword evidence="3" id="KW-1185">Reference proteome</keyword>
<keyword evidence="1" id="KW-0472">Membrane</keyword>
<feature type="transmembrane region" description="Helical" evidence="1">
    <location>
        <begin position="95"/>
        <end position="113"/>
    </location>
</feature>
<evidence type="ECO:0000313" key="2">
    <source>
        <dbReference type="EMBL" id="CEJ87459.1"/>
    </source>
</evidence>
<reference evidence="2 3" key="1">
    <citation type="journal article" date="2015" name="Genome Announc.">
        <title>Draft Genome Sequence and Gene Annotation of the Entomopathogenic Fungus Verticillium hemipterigenum.</title>
        <authorList>
            <person name="Horn F."/>
            <person name="Habel A."/>
            <person name="Scharf D.H."/>
            <person name="Dworschak J."/>
            <person name="Brakhage A.A."/>
            <person name="Guthke R."/>
            <person name="Hertweck C."/>
            <person name="Linde J."/>
        </authorList>
    </citation>
    <scope>NUCLEOTIDE SEQUENCE [LARGE SCALE GENOMIC DNA]</scope>
</reference>
<feature type="transmembrane region" description="Helical" evidence="1">
    <location>
        <begin position="33"/>
        <end position="55"/>
    </location>
</feature>